<reference evidence="5" key="2">
    <citation type="journal article" date="2019" name="Int. J. Syst. Evol. Microbiol.">
        <title>The Global Catalogue of Microorganisms (GCM) 10K type strain sequencing project: providing services to taxonomists for standard genome sequencing and annotation.</title>
        <authorList>
            <consortium name="The Broad Institute Genomics Platform"/>
            <consortium name="The Broad Institute Genome Sequencing Center for Infectious Disease"/>
            <person name="Wu L."/>
            <person name="Ma J."/>
        </authorList>
    </citation>
    <scope>NUCLEOTIDE SEQUENCE [LARGE SCALE GENOMIC DNA]</scope>
    <source>
        <strain evidence="5">CGMCC 4.5581</strain>
    </source>
</reference>
<dbReference type="Proteomes" id="UP000552836">
    <property type="component" value="Unassembled WGS sequence"/>
</dbReference>
<gene>
    <name evidence="3" type="ORF">FB380_004760</name>
    <name evidence="2" type="ORF">GCM10011589_46570</name>
</gene>
<dbReference type="EMBL" id="BMMI01000015">
    <property type="protein sequence ID" value="GGL84821.1"/>
    <property type="molecule type" value="Genomic_DNA"/>
</dbReference>
<reference evidence="3 4" key="3">
    <citation type="submission" date="2020-02" db="EMBL/GenBank/DDBJ databases">
        <title>Sequencing the genomes of 1000 actinobacteria strains.</title>
        <authorList>
            <person name="Klenk H.-P."/>
        </authorList>
    </citation>
    <scope>NUCLEOTIDE SEQUENCE [LARGE SCALE GENOMIC DNA]</scope>
    <source>
        <strain evidence="3 4">DSM 45201</strain>
    </source>
</reference>
<evidence type="ECO:0000313" key="4">
    <source>
        <dbReference type="Proteomes" id="UP000552836"/>
    </source>
</evidence>
<evidence type="ECO:0000313" key="2">
    <source>
        <dbReference type="EMBL" id="GGL84821.1"/>
    </source>
</evidence>
<evidence type="ECO:0000313" key="3">
    <source>
        <dbReference type="EMBL" id="NIH70249.1"/>
    </source>
</evidence>
<feature type="region of interest" description="Disordered" evidence="1">
    <location>
        <begin position="67"/>
        <end position="101"/>
    </location>
</feature>
<reference evidence="2" key="4">
    <citation type="submission" date="2024-05" db="EMBL/GenBank/DDBJ databases">
        <authorList>
            <person name="Sun Q."/>
            <person name="Zhou Y."/>
        </authorList>
    </citation>
    <scope>NUCLEOTIDE SEQUENCE</scope>
    <source>
        <strain evidence="2">CGMCC 4.5581</strain>
    </source>
</reference>
<dbReference type="RefSeq" id="WP_166757797.1">
    <property type="nucleotide sequence ID" value="NZ_BMMI01000015.1"/>
</dbReference>
<sequence>MDDELDDGACSLSDAALVHAAKRRIDRAAEALKTRPLDEHALGEMRQLLGEPVRSAQAALRRLSAATGTAVTSPTVPATEIPTIDAGGALPTPGEAPLPQFDSARRCTSWATGEVA</sequence>
<comment type="caution">
    <text evidence="3">The sequence shown here is derived from an EMBL/GenBank/DDBJ whole genome shotgun (WGS) entry which is preliminary data.</text>
</comment>
<proteinExistence type="predicted"/>
<dbReference type="AlphaFoldDB" id="A0A846M3P4"/>
<reference evidence="2" key="1">
    <citation type="journal article" date="2014" name="Int. J. Syst. Evol. Microbiol.">
        <title>Complete genome of a new Firmicutes species belonging to the dominant human colonic microbiota ('Ruminococcus bicirculans') reveals two chromosomes and a selective capacity to utilize plant glucans.</title>
        <authorList>
            <consortium name="NISC Comparative Sequencing Program"/>
            <person name="Wegmann U."/>
            <person name="Louis P."/>
            <person name="Goesmann A."/>
            <person name="Henrissat B."/>
            <person name="Duncan S.H."/>
            <person name="Flint H.J."/>
        </authorList>
    </citation>
    <scope>NUCLEOTIDE SEQUENCE</scope>
    <source>
        <strain evidence="2">CGMCC 4.5581</strain>
    </source>
</reference>
<dbReference type="Proteomes" id="UP000648663">
    <property type="component" value="Unassembled WGS sequence"/>
</dbReference>
<protein>
    <submittedName>
        <fullName evidence="3">Uncharacterized protein</fullName>
    </submittedName>
</protein>
<organism evidence="3 4">
    <name type="scientific">Modestobacter marinus</name>
    <dbReference type="NCBI Taxonomy" id="477641"/>
    <lineage>
        <taxon>Bacteria</taxon>
        <taxon>Bacillati</taxon>
        <taxon>Actinomycetota</taxon>
        <taxon>Actinomycetes</taxon>
        <taxon>Geodermatophilales</taxon>
        <taxon>Geodermatophilaceae</taxon>
        <taxon>Modestobacter</taxon>
    </lineage>
</organism>
<feature type="compositionally biased region" description="Polar residues" evidence="1">
    <location>
        <begin position="67"/>
        <end position="76"/>
    </location>
</feature>
<evidence type="ECO:0000313" key="5">
    <source>
        <dbReference type="Proteomes" id="UP000648663"/>
    </source>
</evidence>
<name>A0A846M3P4_9ACTN</name>
<evidence type="ECO:0000256" key="1">
    <source>
        <dbReference type="SAM" id="MobiDB-lite"/>
    </source>
</evidence>
<keyword evidence="5" id="KW-1185">Reference proteome</keyword>
<accession>A0A846M3P4</accession>
<dbReference type="EMBL" id="JAAMPA010000005">
    <property type="protein sequence ID" value="NIH70249.1"/>
    <property type="molecule type" value="Genomic_DNA"/>
</dbReference>